<protein>
    <recommendedName>
        <fullName evidence="4">Nodule Cysteine-Rich (NCR) secreted peptide</fullName>
    </recommendedName>
</protein>
<keyword evidence="3" id="KW-1185">Reference proteome</keyword>
<keyword evidence="1" id="KW-0732">Signal</keyword>
<sequence>MAMAYTSKLALYLNMAVILSFLLIITMAESRSTPSNNFNGHFERLYIFFGEFKLTTKFFDSINPNINCAAIFVGQWVCVDGTAN</sequence>
<gene>
    <name evidence="2" type="ORF">RJ639_012684</name>
</gene>
<proteinExistence type="predicted"/>
<reference evidence="2" key="1">
    <citation type="submission" date="2022-12" db="EMBL/GenBank/DDBJ databases">
        <title>Draft genome assemblies for two species of Escallonia (Escalloniales).</title>
        <authorList>
            <person name="Chanderbali A."/>
            <person name="Dervinis C."/>
            <person name="Anghel I."/>
            <person name="Soltis D."/>
            <person name="Soltis P."/>
            <person name="Zapata F."/>
        </authorList>
    </citation>
    <scope>NUCLEOTIDE SEQUENCE</scope>
    <source>
        <strain evidence="2">UCBG64.0493</strain>
        <tissue evidence="2">Leaf</tissue>
    </source>
</reference>
<feature type="chain" id="PRO_5041707557" description="Nodule Cysteine-Rich (NCR) secreted peptide" evidence="1">
    <location>
        <begin position="31"/>
        <end position="84"/>
    </location>
</feature>
<comment type="caution">
    <text evidence="2">The sequence shown here is derived from an EMBL/GenBank/DDBJ whole genome shotgun (WGS) entry which is preliminary data.</text>
</comment>
<name>A0AA88VLV2_9ASTE</name>
<organism evidence="2 3">
    <name type="scientific">Escallonia herrerae</name>
    <dbReference type="NCBI Taxonomy" id="1293975"/>
    <lineage>
        <taxon>Eukaryota</taxon>
        <taxon>Viridiplantae</taxon>
        <taxon>Streptophyta</taxon>
        <taxon>Embryophyta</taxon>
        <taxon>Tracheophyta</taxon>
        <taxon>Spermatophyta</taxon>
        <taxon>Magnoliopsida</taxon>
        <taxon>eudicotyledons</taxon>
        <taxon>Gunneridae</taxon>
        <taxon>Pentapetalae</taxon>
        <taxon>asterids</taxon>
        <taxon>campanulids</taxon>
        <taxon>Escalloniales</taxon>
        <taxon>Escalloniaceae</taxon>
        <taxon>Escallonia</taxon>
    </lineage>
</organism>
<evidence type="ECO:0000313" key="3">
    <source>
        <dbReference type="Proteomes" id="UP001188597"/>
    </source>
</evidence>
<dbReference type="InterPro" id="IPR036779">
    <property type="entry name" value="LysM_dom_sf"/>
</dbReference>
<dbReference type="Proteomes" id="UP001188597">
    <property type="component" value="Unassembled WGS sequence"/>
</dbReference>
<evidence type="ECO:0000313" key="2">
    <source>
        <dbReference type="EMBL" id="KAK3011125.1"/>
    </source>
</evidence>
<evidence type="ECO:0008006" key="4">
    <source>
        <dbReference type="Google" id="ProtNLM"/>
    </source>
</evidence>
<accession>A0AA88VLV2</accession>
<dbReference type="EMBL" id="JAVXUP010001481">
    <property type="protein sequence ID" value="KAK3011125.1"/>
    <property type="molecule type" value="Genomic_DNA"/>
</dbReference>
<evidence type="ECO:0000256" key="1">
    <source>
        <dbReference type="SAM" id="SignalP"/>
    </source>
</evidence>
<dbReference type="Gene3D" id="3.10.350.10">
    <property type="entry name" value="LysM domain"/>
    <property type="match status" value="1"/>
</dbReference>
<feature type="signal peptide" evidence="1">
    <location>
        <begin position="1"/>
        <end position="30"/>
    </location>
</feature>
<dbReference type="AlphaFoldDB" id="A0AA88VLV2"/>